<dbReference type="AlphaFoldDB" id="A0A7J0H6M3"/>
<protein>
    <submittedName>
        <fullName evidence="2">Smr (Small MutS Related) domain-containing protein</fullName>
    </submittedName>
</protein>
<proteinExistence type="predicted"/>
<evidence type="ECO:0000313" key="3">
    <source>
        <dbReference type="Proteomes" id="UP000585474"/>
    </source>
</evidence>
<organism evidence="2 3">
    <name type="scientific">Actinidia rufa</name>
    <dbReference type="NCBI Taxonomy" id="165716"/>
    <lineage>
        <taxon>Eukaryota</taxon>
        <taxon>Viridiplantae</taxon>
        <taxon>Streptophyta</taxon>
        <taxon>Embryophyta</taxon>
        <taxon>Tracheophyta</taxon>
        <taxon>Spermatophyta</taxon>
        <taxon>Magnoliopsida</taxon>
        <taxon>eudicotyledons</taxon>
        <taxon>Gunneridae</taxon>
        <taxon>Pentapetalae</taxon>
        <taxon>asterids</taxon>
        <taxon>Ericales</taxon>
        <taxon>Actinidiaceae</taxon>
        <taxon>Actinidia</taxon>
    </lineage>
</organism>
<dbReference type="PANTHER" id="PTHR47812">
    <property type="entry name" value="SMR (SMALL MUTS RELATED) DOMAIN-CONTAINING PROTEIN"/>
    <property type="match status" value="1"/>
</dbReference>
<evidence type="ECO:0000313" key="2">
    <source>
        <dbReference type="EMBL" id="GFZ18699.1"/>
    </source>
</evidence>
<reference evidence="2 3" key="1">
    <citation type="submission" date="2019-07" db="EMBL/GenBank/DDBJ databases">
        <title>De Novo Assembly of kiwifruit Actinidia rufa.</title>
        <authorList>
            <person name="Sugita-Konishi S."/>
            <person name="Sato K."/>
            <person name="Mori E."/>
            <person name="Abe Y."/>
            <person name="Kisaki G."/>
            <person name="Hamano K."/>
            <person name="Suezawa K."/>
            <person name="Otani M."/>
            <person name="Fukuda T."/>
            <person name="Manabe T."/>
            <person name="Gomi K."/>
            <person name="Tabuchi M."/>
            <person name="Akimitsu K."/>
            <person name="Kataoka I."/>
        </authorList>
    </citation>
    <scope>NUCLEOTIDE SEQUENCE [LARGE SCALE GENOMIC DNA]</scope>
    <source>
        <strain evidence="3">cv. Fuchu</strain>
    </source>
</reference>
<evidence type="ECO:0000256" key="1">
    <source>
        <dbReference type="SAM" id="MobiDB-lite"/>
    </source>
</evidence>
<keyword evidence="3" id="KW-1185">Reference proteome</keyword>
<dbReference type="Proteomes" id="UP000585474">
    <property type="component" value="Unassembled WGS sequence"/>
</dbReference>
<comment type="caution">
    <text evidence="2">The sequence shown here is derived from an EMBL/GenBank/DDBJ whole genome shotgun (WGS) entry which is preliminary data.</text>
</comment>
<feature type="region of interest" description="Disordered" evidence="1">
    <location>
        <begin position="26"/>
        <end position="45"/>
    </location>
</feature>
<gene>
    <name evidence="2" type="ORF">Acr_27g0004380</name>
</gene>
<name>A0A7J0H6M3_9ERIC</name>
<dbReference type="EMBL" id="BJWL01000027">
    <property type="protein sequence ID" value="GFZ18699.1"/>
    <property type="molecule type" value="Genomic_DNA"/>
</dbReference>
<dbReference type="OrthoDB" id="3231855at2759"/>
<dbReference type="PANTHER" id="PTHR47812:SF2">
    <property type="entry name" value="SMR (SMALL MUTS RELATED) DOMAIN-CONTAINING PROTEIN"/>
    <property type="match status" value="1"/>
</dbReference>
<sequence>MSWRRAKSPGWAAFDHKQRQKEGFEVEIDNEPYPPVSSALTPPRPYQSFMQNNNLPVRSFSSMLFPEVKFPTLTDDEDHKRPLVVGNSSATKSNKFVDETDILQAYDVLKEIHSWADESLIEDVMTAVDNNGNKASDLLTAMVSSESFEQNKDKNIGESESKSGHFPLDHKTSLADICDSFEQVTDLTELVCINDENEELTNNLAAYGNRNSDNAAAQMKLILGQFRSIPVEPEWEEDDIYLIHRKDAIRMMRYAFSIPCVF</sequence>
<accession>A0A7J0H6M3</accession>